<dbReference type="InterPro" id="IPR039420">
    <property type="entry name" value="WalR-like"/>
</dbReference>
<dbReference type="InterPro" id="IPR058245">
    <property type="entry name" value="NreC/VraR/RcsB-like_REC"/>
</dbReference>
<evidence type="ECO:0000256" key="1">
    <source>
        <dbReference type="ARBA" id="ARBA00022553"/>
    </source>
</evidence>
<dbReference type="CDD" id="cd06170">
    <property type="entry name" value="LuxR_C_like"/>
    <property type="match status" value="1"/>
</dbReference>
<evidence type="ECO:0000313" key="9">
    <source>
        <dbReference type="Proteomes" id="UP000422569"/>
    </source>
</evidence>
<dbReference type="GO" id="GO:0000160">
    <property type="term" value="P:phosphorelay signal transduction system"/>
    <property type="evidence" value="ECO:0007669"/>
    <property type="project" value="InterPro"/>
</dbReference>
<dbReference type="EMBL" id="CP044331">
    <property type="protein sequence ID" value="QGM99046.1"/>
    <property type="molecule type" value="Genomic_DNA"/>
</dbReference>
<keyword evidence="3" id="KW-0238">DNA-binding</keyword>
<reference evidence="8 9" key="1">
    <citation type="submission" date="2019-09" db="EMBL/GenBank/DDBJ databases">
        <title>Isolation and complete genome sequencing of Methylocystis species.</title>
        <authorList>
            <person name="Rumah B.L."/>
            <person name="Stead C.E."/>
            <person name="Stevens B.C."/>
            <person name="Minton N.P."/>
            <person name="Grosse-Honebrink A."/>
            <person name="Zhang Y."/>
        </authorList>
    </citation>
    <scope>NUCLEOTIDE SEQUENCE [LARGE SCALE GENOMIC DNA]</scope>
    <source>
        <strain evidence="8 9">BRCS2</strain>
    </source>
</reference>
<feature type="domain" description="Response regulatory" evidence="7">
    <location>
        <begin position="9"/>
        <end position="124"/>
    </location>
</feature>
<dbReference type="AlphaFoldDB" id="A0A6B8M8W1"/>
<evidence type="ECO:0000259" key="6">
    <source>
        <dbReference type="PROSITE" id="PS50043"/>
    </source>
</evidence>
<dbReference type="PROSITE" id="PS50110">
    <property type="entry name" value="RESPONSE_REGULATORY"/>
    <property type="match status" value="1"/>
</dbReference>
<dbReference type="Proteomes" id="UP000422569">
    <property type="component" value="Chromosome"/>
</dbReference>
<dbReference type="PRINTS" id="PR00038">
    <property type="entry name" value="HTHLUXR"/>
</dbReference>
<dbReference type="KEGG" id="mpar:F7D14_17190"/>
<accession>A0A6B8M8W1</accession>
<dbReference type="Gene3D" id="1.10.10.10">
    <property type="entry name" value="Winged helix-like DNA-binding domain superfamily/Winged helix DNA-binding domain"/>
    <property type="match status" value="1"/>
</dbReference>
<keyword evidence="4" id="KW-0804">Transcription</keyword>
<dbReference type="PROSITE" id="PS50043">
    <property type="entry name" value="HTH_LUXR_2"/>
    <property type="match status" value="1"/>
</dbReference>
<dbReference type="InterPro" id="IPR016032">
    <property type="entry name" value="Sig_transdc_resp-reg_C-effctor"/>
</dbReference>
<keyword evidence="2" id="KW-0805">Transcription regulation</keyword>
<evidence type="ECO:0000256" key="5">
    <source>
        <dbReference type="PROSITE-ProRule" id="PRU00169"/>
    </source>
</evidence>
<dbReference type="PANTHER" id="PTHR43214">
    <property type="entry name" value="TWO-COMPONENT RESPONSE REGULATOR"/>
    <property type="match status" value="1"/>
</dbReference>
<dbReference type="GO" id="GO:0006355">
    <property type="term" value="P:regulation of DNA-templated transcription"/>
    <property type="evidence" value="ECO:0007669"/>
    <property type="project" value="InterPro"/>
</dbReference>
<evidence type="ECO:0000256" key="4">
    <source>
        <dbReference type="ARBA" id="ARBA00023163"/>
    </source>
</evidence>
<keyword evidence="9" id="KW-1185">Reference proteome</keyword>
<dbReference type="SUPFAM" id="SSF46894">
    <property type="entry name" value="C-terminal effector domain of the bipartite response regulators"/>
    <property type="match status" value="1"/>
</dbReference>
<dbReference type="SMART" id="SM00448">
    <property type="entry name" value="REC"/>
    <property type="match status" value="1"/>
</dbReference>
<evidence type="ECO:0000256" key="2">
    <source>
        <dbReference type="ARBA" id="ARBA00023015"/>
    </source>
</evidence>
<dbReference type="Pfam" id="PF00196">
    <property type="entry name" value="GerE"/>
    <property type="match status" value="1"/>
</dbReference>
<protein>
    <submittedName>
        <fullName evidence="8">Response regulator transcription factor</fullName>
    </submittedName>
</protein>
<dbReference type="PANTHER" id="PTHR43214:SF41">
    <property type="entry name" value="NITRATE_NITRITE RESPONSE REGULATOR PROTEIN NARP"/>
    <property type="match status" value="1"/>
</dbReference>
<dbReference type="InterPro" id="IPR036388">
    <property type="entry name" value="WH-like_DNA-bd_sf"/>
</dbReference>
<name>A0A6B8M8W1_9HYPH</name>
<evidence type="ECO:0000313" key="8">
    <source>
        <dbReference type="EMBL" id="QGM99046.1"/>
    </source>
</evidence>
<dbReference type="InterPro" id="IPR011006">
    <property type="entry name" value="CheY-like_superfamily"/>
</dbReference>
<dbReference type="PROSITE" id="PS00622">
    <property type="entry name" value="HTH_LUXR_1"/>
    <property type="match status" value="1"/>
</dbReference>
<evidence type="ECO:0000259" key="7">
    <source>
        <dbReference type="PROSITE" id="PS50110"/>
    </source>
</evidence>
<evidence type="ECO:0000256" key="3">
    <source>
        <dbReference type="ARBA" id="ARBA00023125"/>
    </source>
</evidence>
<gene>
    <name evidence="8" type="ORF">F7D14_17190</name>
</gene>
<feature type="domain" description="HTH luxR-type" evidence="6">
    <location>
        <begin position="149"/>
        <end position="214"/>
    </location>
</feature>
<keyword evidence="1 5" id="KW-0597">Phosphoprotein</keyword>
<dbReference type="Pfam" id="PF00072">
    <property type="entry name" value="Response_reg"/>
    <property type="match status" value="1"/>
</dbReference>
<dbReference type="InterPro" id="IPR001789">
    <property type="entry name" value="Sig_transdc_resp-reg_receiver"/>
</dbReference>
<dbReference type="GO" id="GO:0003677">
    <property type="term" value="F:DNA binding"/>
    <property type="evidence" value="ECO:0007669"/>
    <property type="project" value="UniProtKB-KW"/>
</dbReference>
<dbReference type="InterPro" id="IPR000792">
    <property type="entry name" value="Tscrpt_reg_LuxR_C"/>
</dbReference>
<dbReference type="Gene3D" id="3.40.50.2300">
    <property type="match status" value="1"/>
</dbReference>
<dbReference type="SMART" id="SM00421">
    <property type="entry name" value="HTH_LUXR"/>
    <property type="match status" value="1"/>
</dbReference>
<organism evidence="8 9">
    <name type="scientific">Methylocystis parvus</name>
    <dbReference type="NCBI Taxonomy" id="134"/>
    <lineage>
        <taxon>Bacteria</taxon>
        <taxon>Pseudomonadati</taxon>
        <taxon>Pseudomonadota</taxon>
        <taxon>Alphaproteobacteria</taxon>
        <taxon>Hyphomicrobiales</taxon>
        <taxon>Methylocystaceae</taxon>
        <taxon>Methylocystis</taxon>
    </lineage>
</organism>
<dbReference type="SUPFAM" id="SSF52172">
    <property type="entry name" value="CheY-like"/>
    <property type="match status" value="1"/>
</dbReference>
<feature type="modified residue" description="4-aspartylphosphate" evidence="5">
    <location>
        <position position="59"/>
    </location>
</feature>
<proteinExistence type="predicted"/>
<sequence>MTGADMRTTLILADDHPLMLDALERLFAAPAYAILATCRSGAAAMPLIEDMVPRVSLLDVNMPGFSGLDVLKTVARKRLHTRVILLTGSITGALFSDAMKYGCWALLLKDGSPEDLRATVDAVAASEHWSPARLRPPSRPQPPSNDFEADLEADALTAKEYEVARLASRGLPNKAIAQEMDVSEGTVKIHLNRIFRKTRLRNRTELAISLHHVR</sequence>
<dbReference type="CDD" id="cd17535">
    <property type="entry name" value="REC_NarL-like"/>
    <property type="match status" value="1"/>
</dbReference>